<dbReference type="NCBIfam" id="NF005803">
    <property type="entry name" value="PRK07658.1"/>
    <property type="match status" value="1"/>
</dbReference>
<dbReference type="EC" id="4.2.1.17" evidence="4"/>
<dbReference type="Gene3D" id="3.90.226.10">
    <property type="entry name" value="2-enoyl-CoA Hydratase, Chain A, domain 1"/>
    <property type="match status" value="1"/>
</dbReference>
<keyword evidence="5" id="KW-1185">Reference proteome</keyword>
<dbReference type="CDD" id="cd06558">
    <property type="entry name" value="crotonase-like"/>
    <property type="match status" value="1"/>
</dbReference>
<dbReference type="PANTHER" id="PTHR11941">
    <property type="entry name" value="ENOYL-COA HYDRATASE-RELATED"/>
    <property type="match status" value="1"/>
</dbReference>
<dbReference type="Pfam" id="PF00378">
    <property type="entry name" value="ECH_1"/>
    <property type="match status" value="1"/>
</dbReference>
<keyword evidence="2 4" id="KW-0456">Lyase</keyword>
<reference evidence="5" key="1">
    <citation type="journal article" date="2019" name="Int. J. Syst. Evol. Microbiol.">
        <title>The Global Catalogue of Microorganisms (GCM) 10K type strain sequencing project: providing services to taxonomists for standard genome sequencing and annotation.</title>
        <authorList>
            <consortium name="The Broad Institute Genomics Platform"/>
            <consortium name="The Broad Institute Genome Sequencing Center for Infectious Disease"/>
            <person name="Wu L."/>
            <person name="Ma J."/>
        </authorList>
    </citation>
    <scope>NUCLEOTIDE SEQUENCE [LARGE SCALE GENOMIC DNA]</scope>
    <source>
        <strain evidence="5">CCUG 56754</strain>
    </source>
</reference>
<proteinExistence type="inferred from homology"/>
<evidence type="ECO:0000256" key="3">
    <source>
        <dbReference type="RuleBase" id="RU003707"/>
    </source>
</evidence>
<evidence type="ECO:0000313" key="5">
    <source>
        <dbReference type="Proteomes" id="UP001597040"/>
    </source>
</evidence>
<dbReference type="InterPro" id="IPR014748">
    <property type="entry name" value="Enoyl-CoA_hydra_C"/>
</dbReference>
<protein>
    <submittedName>
        <fullName evidence="4">Enoyl-CoA hydratase</fullName>
        <ecNumber evidence="4">4.2.1.17</ecNumber>
    </submittedName>
</protein>
<evidence type="ECO:0000313" key="4">
    <source>
        <dbReference type="EMBL" id="MFD1039437.1"/>
    </source>
</evidence>
<evidence type="ECO:0000256" key="1">
    <source>
        <dbReference type="ARBA" id="ARBA00005254"/>
    </source>
</evidence>
<gene>
    <name evidence="4" type="ORF">ACFQ3N_13685</name>
</gene>
<comment type="caution">
    <text evidence="4">The sequence shown here is derived from an EMBL/GenBank/DDBJ whole genome shotgun (WGS) entry which is preliminary data.</text>
</comment>
<name>A0ABW3LM65_9BACI</name>
<dbReference type="InterPro" id="IPR018376">
    <property type="entry name" value="Enoyl-CoA_hyd/isom_CS"/>
</dbReference>
<dbReference type="SUPFAM" id="SSF52096">
    <property type="entry name" value="ClpP/crotonase"/>
    <property type="match status" value="1"/>
</dbReference>
<sequence>MNFKNVLFKVENHVAYVSVNNPPANALNSDMITGVKDCFEYLSKDEDVKVVVLTGEGKFFVAGADIKEFTKGFDNTEIGESMAEAGQELCDKIEQMEKPVIAAINGACLGGGLELAMGCHLRIAANEAKIGLPELTLGLIPGFGGTQRLSRLTNKAKALELILTSEFVNGEEAANIGLVNLSVPLDELTAVTKKLAESIALKKSLPSINAAVQAVNQGFDMSQSDGLALEAKLFGQMFGTDDMKEGVNAFLEKRSAVFHDK</sequence>
<dbReference type="EMBL" id="JBHTKJ010000035">
    <property type="protein sequence ID" value="MFD1039437.1"/>
    <property type="molecule type" value="Genomic_DNA"/>
</dbReference>
<dbReference type="GO" id="GO:0004300">
    <property type="term" value="F:enoyl-CoA hydratase activity"/>
    <property type="evidence" value="ECO:0007669"/>
    <property type="project" value="UniProtKB-EC"/>
</dbReference>
<accession>A0ABW3LM65</accession>
<dbReference type="Gene3D" id="1.10.12.10">
    <property type="entry name" value="Lyase 2-enoyl-coa Hydratase, Chain A, domain 2"/>
    <property type="match status" value="1"/>
</dbReference>
<evidence type="ECO:0000256" key="2">
    <source>
        <dbReference type="ARBA" id="ARBA00023239"/>
    </source>
</evidence>
<dbReference type="RefSeq" id="WP_390363094.1">
    <property type="nucleotide sequence ID" value="NZ_JBHTKJ010000035.1"/>
</dbReference>
<comment type="similarity">
    <text evidence="1 3">Belongs to the enoyl-CoA hydratase/isomerase family.</text>
</comment>
<dbReference type="Proteomes" id="UP001597040">
    <property type="component" value="Unassembled WGS sequence"/>
</dbReference>
<dbReference type="InterPro" id="IPR001753">
    <property type="entry name" value="Enoyl-CoA_hydra/iso"/>
</dbReference>
<dbReference type="PANTHER" id="PTHR11941:SF175">
    <property type="entry name" value="ENOYL-COA HYDRATASE-RELATED"/>
    <property type="match status" value="1"/>
</dbReference>
<organism evidence="4 5">
    <name type="scientific">Virgibacillus byunsanensis</name>
    <dbReference type="NCBI Taxonomy" id="570945"/>
    <lineage>
        <taxon>Bacteria</taxon>
        <taxon>Bacillati</taxon>
        <taxon>Bacillota</taxon>
        <taxon>Bacilli</taxon>
        <taxon>Bacillales</taxon>
        <taxon>Bacillaceae</taxon>
        <taxon>Virgibacillus</taxon>
    </lineage>
</organism>
<dbReference type="PROSITE" id="PS00166">
    <property type="entry name" value="ENOYL_COA_HYDRATASE"/>
    <property type="match status" value="1"/>
</dbReference>
<dbReference type="InterPro" id="IPR029045">
    <property type="entry name" value="ClpP/crotonase-like_dom_sf"/>
</dbReference>